<dbReference type="InterPro" id="IPR050266">
    <property type="entry name" value="AB_hydrolase_sf"/>
</dbReference>
<dbReference type="PANTHER" id="PTHR43798:SF14">
    <property type="entry name" value="SERINE HYDROLASE-LIKE PROTEIN DDB_G0286239"/>
    <property type="match status" value="1"/>
</dbReference>
<dbReference type="KEGG" id="opf:CBP31_13900"/>
<reference evidence="4 5" key="1">
    <citation type="journal article" date="2014" name="Int. J. Syst. Evol. Microbiol.">
        <title>Oceanisphaera profunda sp. nov., a marine bacterium isolated from deep-sea sediment, and emended description of the genus Oceanisphaera.</title>
        <authorList>
            <person name="Xu Z."/>
            <person name="Zhang X.Y."/>
            <person name="Su H.N."/>
            <person name="Yu Z.C."/>
            <person name="Liu C."/>
            <person name="Li H."/>
            <person name="Chen X.L."/>
            <person name="Song X.Y."/>
            <person name="Xie B.B."/>
            <person name="Qin Q.L."/>
            <person name="Zhou B.C."/>
            <person name="Shi M."/>
            <person name="Huang Y."/>
            <person name="Zhang Y.Z."/>
        </authorList>
    </citation>
    <scope>NUCLEOTIDE SEQUENCE [LARGE SCALE GENOMIC DNA]</scope>
    <source>
        <strain evidence="4 5">SM1222</strain>
    </source>
</reference>
<proteinExistence type="inferred from homology"/>
<dbReference type="GO" id="GO:0016020">
    <property type="term" value="C:membrane"/>
    <property type="evidence" value="ECO:0007669"/>
    <property type="project" value="TreeGrafter"/>
</dbReference>
<evidence type="ECO:0000313" key="4">
    <source>
        <dbReference type="EMBL" id="ART84070.1"/>
    </source>
</evidence>
<dbReference type="PANTHER" id="PTHR43798">
    <property type="entry name" value="MONOACYLGLYCEROL LIPASE"/>
    <property type="match status" value="1"/>
</dbReference>
<keyword evidence="5" id="KW-1185">Reference proteome</keyword>
<comment type="similarity">
    <text evidence="1">Belongs to the AB hydrolase superfamily.</text>
</comment>
<dbReference type="EMBL" id="CP021377">
    <property type="protein sequence ID" value="ART84070.1"/>
    <property type="molecule type" value="Genomic_DNA"/>
</dbReference>
<dbReference type="InterPro" id="IPR000073">
    <property type="entry name" value="AB_hydrolase_1"/>
</dbReference>
<organism evidence="4 5">
    <name type="scientific">Oceanisphaera profunda</name>
    <dbReference type="NCBI Taxonomy" id="1416627"/>
    <lineage>
        <taxon>Bacteria</taxon>
        <taxon>Pseudomonadati</taxon>
        <taxon>Pseudomonadota</taxon>
        <taxon>Gammaproteobacteria</taxon>
        <taxon>Aeromonadales</taxon>
        <taxon>Aeromonadaceae</taxon>
        <taxon>Oceanisphaera</taxon>
    </lineage>
</organism>
<keyword evidence="2 4" id="KW-0378">Hydrolase</keyword>
<evidence type="ECO:0000313" key="5">
    <source>
        <dbReference type="Proteomes" id="UP000243937"/>
    </source>
</evidence>
<dbReference type="OrthoDB" id="149912at2"/>
<evidence type="ECO:0000259" key="3">
    <source>
        <dbReference type="Pfam" id="PF00561"/>
    </source>
</evidence>
<dbReference type="Proteomes" id="UP000243937">
    <property type="component" value="Chromosome"/>
</dbReference>
<sequence length="276" mass="30599">MEWGPADGVPVVALHGWLDNAASFSLLAENLPELRIIALDFAGHGFSDHLSGGQSYYSWDHVADVYALLDELKLKQVSLLGHSLGAGVATLLAGAFPERISQLFLIDGLVPLTYPVEELPQLMAKAVRRGARLSSRRLKPYASFEQAVAARVNSRWPVSESAAIALLERGLQQTEQGWVWRSDMALTQPSLLRMCESQLQAFVQQLSMPVLLVMAERGEELVLIEPMLEQVSDLTLHTLKGSHHLHLEAEPAKLISELMRERLTAMLNEGRKKDHL</sequence>
<evidence type="ECO:0000256" key="2">
    <source>
        <dbReference type="ARBA" id="ARBA00022801"/>
    </source>
</evidence>
<accession>A0A1Y0D914</accession>
<dbReference type="Gene3D" id="3.40.50.1820">
    <property type="entry name" value="alpha/beta hydrolase"/>
    <property type="match status" value="1"/>
</dbReference>
<dbReference type="InterPro" id="IPR029058">
    <property type="entry name" value="AB_hydrolase_fold"/>
</dbReference>
<protein>
    <submittedName>
        <fullName evidence="4">Alpha/beta hydrolase</fullName>
    </submittedName>
</protein>
<gene>
    <name evidence="4" type="ORF">CBP31_13900</name>
</gene>
<name>A0A1Y0D914_9GAMM</name>
<feature type="domain" description="AB hydrolase-1" evidence="3">
    <location>
        <begin position="10"/>
        <end position="123"/>
    </location>
</feature>
<evidence type="ECO:0000256" key="1">
    <source>
        <dbReference type="ARBA" id="ARBA00008645"/>
    </source>
</evidence>
<dbReference type="AlphaFoldDB" id="A0A1Y0D914"/>
<dbReference type="Pfam" id="PF00561">
    <property type="entry name" value="Abhydrolase_1"/>
    <property type="match status" value="1"/>
</dbReference>
<dbReference type="PRINTS" id="PR00111">
    <property type="entry name" value="ABHYDROLASE"/>
</dbReference>
<dbReference type="GO" id="GO:0016787">
    <property type="term" value="F:hydrolase activity"/>
    <property type="evidence" value="ECO:0007669"/>
    <property type="project" value="UniProtKB-KW"/>
</dbReference>
<dbReference type="SUPFAM" id="SSF53474">
    <property type="entry name" value="alpha/beta-Hydrolases"/>
    <property type="match status" value="1"/>
</dbReference>